<feature type="region of interest" description="Disordered" evidence="1">
    <location>
        <begin position="1"/>
        <end position="37"/>
    </location>
</feature>
<accession>A0A8H6JDE0</accession>
<evidence type="ECO:0000313" key="3">
    <source>
        <dbReference type="Proteomes" id="UP000652219"/>
    </source>
</evidence>
<gene>
    <name evidence="2" type="ORF">CSOJ01_05941</name>
</gene>
<evidence type="ECO:0000313" key="2">
    <source>
        <dbReference type="EMBL" id="KAF6811017.1"/>
    </source>
</evidence>
<dbReference type="EMBL" id="WIGN01000079">
    <property type="protein sequence ID" value="KAF6811017.1"/>
    <property type="molecule type" value="Genomic_DNA"/>
</dbReference>
<reference evidence="2 3" key="1">
    <citation type="journal article" date="2020" name="Phytopathology">
        <title>Genome Sequence Resources of Colletotrichum truncatum, C. plurivorum, C. musicola, and C. sojae: Four Species Pathogenic to Soybean (Glycine max).</title>
        <authorList>
            <person name="Rogerio F."/>
            <person name="Boufleur T.R."/>
            <person name="Ciampi-Guillardi M."/>
            <person name="Sukno S.A."/>
            <person name="Thon M.R."/>
            <person name="Massola Junior N.S."/>
            <person name="Baroncelli R."/>
        </authorList>
    </citation>
    <scope>NUCLEOTIDE SEQUENCE [LARGE SCALE GENOMIC DNA]</scope>
    <source>
        <strain evidence="2 3">LFN0009</strain>
    </source>
</reference>
<protein>
    <submittedName>
        <fullName evidence="2">Uncharacterized protein</fullName>
    </submittedName>
</protein>
<name>A0A8H6JDE0_9PEZI</name>
<evidence type="ECO:0000256" key="1">
    <source>
        <dbReference type="SAM" id="MobiDB-lite"/>
    </source>
</evidence>
<proteinExistence type="predicted"/>
<organism evidence="2 3">
    <name type="scientific">Colletotrichum sojae</name>
    <dbReference type="NCBI Taxonomy" id="2175907"/>
    <lineage>
        <taxon>Eukaryota</taxon>
        <taxon>Fungi</taxon>
        <taxon>Dikarya</taxon>
        <taxon>Ascomycota</taxon>
        <taxon>Pezizomycotina</taxon>
        <taxon>Sordariomycetes</taxon>
        <taxon>Hypocreomycetidae</taxon>
        <taxon>Glomerellales</taxon>
        <taxon>Glomerellaceae</taxon>
        <taxon>Colletotrichum</taxon>
        <taxon>Colletotrichum orchidearum species complex</taxon>
    </lineage>
</organism>
<dbReference type="AlphaFoldDB" id="A0A8H6JDE0"/>
<comment type="caution">
    <text evidence="2">The sequence shown here is derived from an EMBL/GenBank/DDBJ whole genome shotgun (WGS) entry which is preliminary data.</text>
</comment>
<keyword evidence="3" id="KW-1185">Reference proteome</keyword>
<dbReference type="Proteomes" id="UP000652219">
    <property type="component" value="Unassembled WGS sequence"/>
</dbReference>
<sequence>MDYRKSQETNNSPPPYPYTTEDAPSYNPPTFNGDAPGSTQLAAATARYPPTLNLYYQWKLKQVYYLGPSSEEKLHAVSLDSKLFSRKQTLLFHDGPTDKAPVLATATRSASGWSDKATITIRRSDGSDAEILVHRPADSGFMKSATRNFTISTPKGAVEEFQWRTTHGNEIKELAGRSYGWKLIRLSGGQAAPLQKEPDLGFTSDGKEVVAVLAQNMSWSMTKGYRFAFMGSGLTGVFGEDWETAAVFSGFLLWWIAQTDAAAAGSAAGAGAGGAAC</sequence>